<accession>A0ABP7CM50</accession>
<dbReference type="SUPFAM" id="SSF55120">
    <property type="entry name" value="Pseudouridine synthase"/>
    <property type="match status" value="1"/>
</dbReference>
<evidence type="ECO:0000256" key="3">
    <source>
        <dbReference type="ARBA" id="ARBA00023235"/>
    </source>
</evidence>
<dbReference type="Gene3D" id="3.30.70.660">
    <property type="entry name" value="Pseudouridine synthase I, catalytic domain, C-terminal subdomain"/>
    <property type="match status" value="1"/>
</dbReference>
<evidence type="ECO:0000259" key="6">
    <source>
        <dbReference type="Pfam" id="PF01416"/>
    </source>
</evidence>
<feature type="active site" description="Nucleophile" evidence="4">
    <location>
        <position position="62"/>
    </location>
</feature>
<dbReference type="HAMAP" id="MF_00171">
    <property type="entry name" value="TruA"/>
    <property type="match status" value="1"/>
</dbReference>
<comment type="similarity">
    <text evidence="1 4 5">Belongs to the tRNA pseudouridine synthase TruA family.</text>
</comment>
<dbReference type="Pfam" id="PF05175">
    <property type="entry name" value="MTS"/>
    <property type="match status" value="1"/>
</dbReference>
<dbReference type="EC" id="5.4.99.12" evidence="4"/>
<dbReference type="InterPro" id="IPR001406">
    <property type="entry name" value="PsdUridine_synth_TruA"/>
</dbReference>
<name>A0ABP7CM50_9ACTN</name>
<dbReference type="CDD" id="cd02440">
    <property type="entry name" value="AdoMet_MTases"/>
    <property type="match status" value="1"/>
</dbReference>
<keyword evidence="9" id="KW-1185">Reference proteome</keyword>
<dbReference type="EMBL" id="BAAAYX010000002">
    <property type="protein sequence ID" value="GAA3691220.1"/>
    <property type="molecule type" value="Genomic_DNA"/>
</dbReference>
<feature type="domain" description="Methyltransferase small" evidence="7">
    <location>
        <begin position="312"/>
        <end position="478"/>
    </location>
</feature>
<dbReference type="Proteomes" id="UP001500051">
    <property type="component" value="Unassembled WGS sequence"/>
</dbReference>
<dbReference type="InterPro" id="IPR020095">
    <property type="entry name" value="PsdUridine_synth_TruA_C"/>
</dbReference>
<feature type="domain" description="Pseudouridine synthase I TruA alpha/beta" evidence="6">
    <location>
        <begin position="156"/>
        <end position="258"/>
    </location>
</feature>
<dbReference type="PANTHER" id="PTHR11142:SF0">
    <property type="entry name" value="TRNA PSEUDOURIDINE SYNTHASE-LIKE 1"/>
    <property type="match status" value="1"/>
</dbReference>
<evidence type="ECO:0000313" key="8">
    <source>
        <dbReference type="EMBL" id="GAA3691220.1"/>
    </source>
</evidence>
<comment type="subunit">
    <text evidence="4">Homodimer.</text>
</comment>
<dbReference type="Gene3D" id="3.40.50.150">
    <property type="entry name" value="Vaccinia Virus protein VP39"/>
    <property type="match status" value="1"/>
</dbReference>
<dbReference type="SUPFAM" id="SSF53335">
    <property type="entry name" value="S-adenosyl-L-methionine-dependent methyltransferases"/>
    <property type="match status" value="1"/>
</dbReference>
<evidence type="ECO:0000256" key="4">
    <source>
        <dbReference type="HAMAP-Rule" id="MF_00171"/>
    </source>
</evidence>
<dbReference type="PANTHER" id="PTHR11142">
    <property type="entry name" value="PSEUDOURIDYLATE SYNTHASE"/>
    <property type="match status" value="1"/>
</dbReference>
<comment type="caution">
    <text evidence="4">Lacks conserved residue(s) required for the propagation of feature annotation.</text>
</comment>
<dbReference type="Gene3D" id="3.30.70.580">
    <property type="entry name" value="Pseudouridine synthase I, catalytic domain, N-terminal subdomain"/>
    <property type="match status" value="1"/>
</dbReference>
<gene>
    <name evidence="4" type="primary">truA</name>
    <name evidence="8" type="ORF">GCM10022204_02890</name>
</gene>
<keyword evidence="2 4" id="KW-0819">tRNA processing</keyword>
<dbReference type="InterPro" id="IPR020094">
    <property type="entry name" value="TruA/RsuA/RluB/E/F_N"/>
</dbReference>
<dbReference type="Pfam" id="PF01416">
    <property type="entry name" value="PseudoU_synth_1"/>
    <property type="match status" value="1"/>
</dbReference>
<organism evidence="8 9">
    <name type="scientific">Microlunatus aurantiacus</name>
    <dbReference type="NCBI Taxonomy" id="446786"/>
    <lineage>
        <taxon>Bacteria</taxon>
        <taxon>Bacillati</taxon>
        <taxon>Actinomycetota</taxon>
        <taxon>Actinomycetes</taxon>
        <taxon>Propionibacteriales</taxon>
        <taxon>Propionibacteriaceae</taxon>
        <taxon>Microlunatus</taxon>
    </lineage>
</organism>
<dbReference type="InterPro" id="IPR029063">
    <property type="entry name" value="SAM-dependent_MTases_sf"/>
</dbReference>
<comment type="catalytic activity">
    <reaction evidence="4 5">
        <text>uridine(38/39/40) in tRNA = pseudouridine(38/39/40) in tRNA</text>
        <dbReference type="Rhea" id="RHEA:22376"/>
        <dbReference type="Rhea" id="RHEA-COMP:10085"/>
        <dbReference type="Rhea" id="RHEA-COMP:10087"/>
        <dbReference type="ChEBI" id="CHEBI:65314"/>
        <dbReference type="ChEBI" id="CHEBI:65315"/>
        <dbReference type="EC" id="5.4.99.12"/>
    </reaction>
</comment>
<dbReference type="InterPro" id="IPR020103">
    <property type="entry name" value="PsdUridine_synth_cat_dom_sf"/>
</dbReference>
<evidence type="ECO:0000259" key="7">
    <source>
        <dbReference type="Pfam" id="PF05175"/>
    </source>
</evidence>
<dbReference type="InterPro" id="IPR007848">
    <property type="entry name" value="Small_mtfrase_dom"/>
</dbReference>
<dbReference type="CDD" id="cd02570">
    <property type="entry name" value="PseudoU_synth_EcTruA"/>
    <property type="match status" value="1"/>
</dbReference>
<comment type="caution">
    <text evidence="8">The sequence shown here is derived from an EMBL/GenBank/DDBJ whole genome shotgun (WGS) entry which is preliminary data.</text>
</comment>
<dbReference type="InterPro" id="IPR020097">
    <property type="entry name" value="PsdUridine_synth_TruA_a/b_dom"/>
</dbReference>
<reference evidence="9" key="1">
    <citation type="journal article" date="2019" name="Int. J. Syst. Evol. Microbiol.">
        <title>The Global Catalogue of Microorganisms (GCM) 10K type strain sequencing project: providing services to taxonomists for standard genome sequencing and annotation.</title>
        <authorList>
            <consortium name="The Broad Institute Genomics Platform"/>
            <consortium name="The Broad Institute Genome Sequencing Center for Infectious Disease"/>
            <person name="Wu L."/>
            <person name="Ma J."/>
        </authorList>
    </citation>
    <scope>NUCLEOTIDE SEQUENCE [LARGE SCALE GENOMIC DNA]</scope>
    <source>
        <strain evidence="9">JCM 16548</strain>
    </source>
</reference>
<proteinExistence type="inferred from homology"/>
<evidence type="ECO:0000256" key="5">
    <source>
        <dbReference type="RuleBase" id="RU003792"/>
    </source>
</evidence>
<evidence type="ECO:0000313" key="9">
    <source>
        <dbReference type="Proteomes" id="UP001500051"/>
    </source>
</evidence>
<comment type="function">
    <text evidence="4">Formation of pseudouridine at positions 38, 39 and 40 in the anticodon stem and loop of transfer RNAs.</text>
</comment>
<evidence type="ECO:0000256" key="2">
    <source>
        <dbReference type="ARBA" id="ARBA00022694"/>
    </source>
</evidence>
<feature type="binding site" evidence="4">
    <location>
        <position position="122"/>
    </location>
    <ligand>
        <name>substrate</name>
    </ligand>
</feature>
<evidence type="ECO:0000256" key="1">
    <source>
        <dbReference type="ARBA" id="ARBA00009375"/>
    </source>
</evidence>
<sequence length="484" mass="52365">MSALEALPLRRWRLDVRYDGTEFSGWAAQRDRRTVQGELELWLGRVLGLPEPPRLVCAGRTDAGVHARGQVVHVDLPPSALPDPASVLRRLRRALPADLAVTSVRPAPEGFDARFAALWRRYCYRISDSESVPDPLRRRDTTAIPRPVDAARLDQAAQTLLGLRDFGAFCKRREGATTVRTLLELSARRGPDTLIEVTVRADAFCHSMVRCLVGALVEVGSGRRTVAWLTGITAAAVRNSEVPVLPAQGLTLEEVGYPGDAGLAERAAASRSLRILPPTPPGDIVTEHYFSGTPTGPEHRRDVTVELFGRTVTVATANGIFAGEGLDRGTAVLLRHVPPPTGSPRILDLGCGWGPIALGLALACPGATVDAVDVNERALTLCRDNAGRLRVAGRVRAVRPDEVGEGTRYDQIWSNPPIRIGKAALHDLLLRWLPRLEPTGVAHLVVGKNLGADTLATWLTTEGFPCTRTGTAKGFRVLAVQPRR</sequence>
<protein>
    <recommendedName>
        <fullName evidence="4">tRNA pseudouridine synthase A</fullName>
        <ecNumber evidence="4">5.4.99.12</ecNumber>
    </recommendedName>
    <alternativeName>
        <fullName evidence="4">tRNA pseudouridine(38-40) synthase</fullName>
    </alternativeName>
    <alternativeName>
        <fullName evidence="4">tRNA pseudouridylate synthase I</fullName>
    </alternativeName>
    <alternativeName>
        <fullName evidence="4">tRNA-uridine isomerase I</fullName>
    </alternativeName>
</protein>
<dbReference type="NCBIfam" id="TIGR00071">
    <property type="entry name" value="hisT_truA"/>
    <property type="match status" value="1"/>
</dbReference>
<keyword evidence="3 4" id="KW-0413">Isomerase</keyword>